<dbReference type="EMBL" id="AP028911">
    <property type="protein sequence ID" value="BES91984.1"/>
    <property type="molecule type" value="Genomic_DNA"/>
</dbReference>
<name>A0ABN7AKN8_9HEMI</name>
<evidence type="ECO:0000256" key="2">
    <source>
        <dbReference type="SAM" id="SignalP"/>
    </source>
</evidence>
<keyword evidence="2" id="KW-0732">Signal</keyword>
<organism evidence="3 4">
    <name type="scientific">Nesidiocoris tenuis</name>
    <dbReference type="NCBI Taxonomy" id="355587"/>
    <lineage>
        <taxon>Eukaryota</taxon>
        <taxon>Metazoa</taxon>
        <taxon>Ecdysozoa</taxon>
        <taxon>Arthropoda</taxon>
        <taxon>Hexapoda</taxon>
        <taxon>Insecta</taxon>
        <taxon>Pterygota</taxon>
        <taxon>Neoptera</taxon>
        <taxon>Paraneoptera</taxon>
        <taxon>Hemiptera</taxon>
        <taxon>Heteroptera</taxon>
        <taxon>Panheteroptera</taxon>
        <taxon>Cimicomorpha</taxon>
        <taxon>Miridae</taxon>
        <taxon>Dicyphina</taxon>
        <taxon>Nesidiocoris</taxon>
    </lineage>
</organism>
<gene>
    <name evidence="3" type="ORF">NTJ_04792</name>
</gene>
<protein>
    <recommendedName>
        <fullName evidence="5">Secreted protein</fullName>
    </recommendedName>
</protein>
<sequence length="199" mass="21801">MVAAPWSLILILPLALECACRVSAWQRQPRYVAIPIQDIRWLEMAPPGLQAAAGQDSPLYRIPRETVQLPSEGFEPSAWAQQIMAITGGYGDVFRENPETDGGNARRPTGRYLFSGGGPKVTEVYQSEPLGKMEDSANIGSEEETSSQSVTDNSGEEAARIERQSGGGNHHEYVDYGAHTGHHGAFGWHADFPVRKHSR</sequence>
<evidence type="ECO:0000256" key="1">
    <source>
        <dbReference type="SAM" id="MobiDB-lite"/>
    </source>
</evidence>
<feature type="region of interest" description="Disordered" evidence="1">
    <location>
        <begin position="94"/>
        <end position="119"/>
    </location>
</feature>
<evidence type="ECO:0000313" key="4">
    <source>
        <dbReference type="Proteomes" id="UP001307889"/>
    </source>
</evidence>
<evidence type="ECO:0000313" key="3">
    <source>
        <dbReference type="EMBL" id="BES91984.1"/>
    </source>
</evidence>
<dbReference type="Proteomes" id="UP001307889">
    <property type="component" value="Chromosome 3"/>
</dbReference>
<accession>A0ABN7AKN8</accession>
<evidence type="ECO:0008006" key="5">
    <source>
        <dbReference type="Google" id="ProtNLM"/>
    </source>
</evidence>
<keyword evidence="4" id="KW-1185">Reference proteome</keyword>
<proteinExistence type="predicted"/>
<feature type="compositionally biased region" description="Basic and acidic residues" evidence="1">
    <location>
        <begin position="157"/>
        <end position="174"/>
    </location>
</feature>
<feature type="signal peptide" evidence="2">
    <location>
        <begin position="1"/>
        <end position="24"/>
    </location>
</feature>
<feature type="chain" id="PRO_5045587969" description="Secreted protein" evidence="2">
    <location>
        <begin position="25"/>
        <end position="199"/>
    </location>
</feature>
<reference evidence="3 4" key="1">
    <citation type="submission" date="2023-09" db="EMBL/GenBank/DDBJ databases">
        <title>Nesidiocoris tenuis whole genome shotgun sequence.</title>
        <authorList>
            <person name="Shibata T."/>
            <person name="Shimoda M."/>
            <person name="Kobayashi T."/>
            <person name="Uehara T."/>
        </authorList>
    </citation>
    <scope>NUCLEOTIDE SEQUENCE [LARGE SCALE GENOMIC DNA]</scope>
    <source>
        <strain evidence="3 4">Japan</strain>
    </source>
</reference>
<feature type="region of interest" description="Disordered" evidence="1">
    <location>
        <begin position="137"/>
        <end position="176"/>
    </location>
</feature>